<feature type="signal peptide" evidence="1">
    <location>
        <begin position="1"/>
        <end position="18"/>
    </location>
</feature>
<dbReference type="RefSeq" id="XP_056472034.1">
    <property type="nucleotide sequence ID" value="XM_056621228.1"/>
</dbReference>
<dbReference type="AlphaFoldDB" id="A0A9W9EY02"/>
<dbReference type="PANTHER" id="PTHR36195:SF6">
    <property type="entry name" value="SECRETED THAUMATIN-LIKE PROTEIN CALA"/>
    <property type="match status" value="1"/>
</dbReference>
<dbReference type="OrthoDB" id="5144514at2759"/>
<reference evidence="2" key="1">
    <citation type="submission" date="2022-11" db="EMBL/GenBank/DDBJ databases">
        <authorList>
            <person name="Petersen C."/>
        </authorList>
    </citation>
    <scope>NUCLEOTIDE SEQUENCE</scope>
    <source>
        <strain evidence="2">IBT 30761</strain>
    </source>
</reference>
<evidence type="ECO:0000313" key="2">
    <source>
        <dbReference type="EMBL" id="KAJ5090052.1"/>
    </source>
</evidence>
<dbReference type="EMBL" id="JAPQKI010000009">
    <property type="protein sequence ID" value="KAJ5090052.1"/>
    <property type="molecule type" value="Genomic_DNA"/>
</dbReference>
<sequence length="190" mass="19723">MSLFRNLSLTAFAATVSALPQGFRSTPAATSTASATTSGSASASATATSGSGINIVNNLSQTVYLWSTSDTTNNMQTITPGGGIYTEKWRTNSDGGGISIKMATSDSEESVLQFEYTKSADTLWWDLSCINLDSDSLFISSGFDVTTDDSSCSSATCAVGDTDCANAYQQSDDVDTFSCSTSAAFTLNLG</sequence>
<comment type="caution">
    <text evidence="2">The sequence shown here is derived from an EMBL/GenBank/DDBJ whole genome shotgun (WGS) entry which is preliminary data.</text>
</comment>
<dbReference type="PANTHER" id="PTHR36195">
    <property type="entry name" value="DOMAIN PROTEIN, PUTATIVE (AFU_ORTHOLOGUE AFUA_5G01990)-RELATED-RELATED"/>
    <property type="match status" value="1"/>
</dbReference>
<feature type="chain" id="PRO_5040901032" evidence="1">
    <location>
        <begin position="19"/>
        <end position="190"/>
    </location>
</feature>
<keyword evidence="3" id="KW-1185">Reference proteome</keyword>
<dbReference type="GeneID" id="81360207"/>
<evidence type="ECO:0000313" key="3">
    <source>
        <dbReference type="Proteomes" id="UP001149074"/>
    </source>
</evidence>
<evidence type="ECO:0000256" key="1">
    <source>
        <dbReference type="SAM" id="SignalP"/>
    </source>
</evidence>
<protein>
    <submittedName>
        <fullName evidence="2">Secreted thaumatin-like protein calA</fullName>
    </submittedName>
</protein>
<organism evidence="2 3">
    <name type="scientific">Penicillium argentinense</name>
    <dbReference type="NCBI Taxonomy" id="1131581"/>
    <lineage>
        <taxon>Eukaryota</taxon>
        <taxon>Fungi</taxon>
        <taxon>Dikarya</taxon>
        <taxon>Ascomycota</taxon>
        <taxon>Pezizomycotina</taxon>
        <taxon>Eurotiomycetes</taxon>
        <taxon>Eurotiomycetidae</taxon>
        <taxon>Eurotiales</taxon>
        <taxon>Aspergillaceae</taxon>
        <taxon>Penicillium</taxon>
    </lineage>
</organism>
<proteinExistence type="predicted"/>
<dbReference type="Proteomes" id="UP001149074">
    <property type="component" value="Unassembled WGS sequence"/>
</dbReference>
<name>A0A9W9EY02_9EURO</name>
<dbReference type="InterPro" id="IPR006771">
    <property type="entry name" value="CetA-like"/>
</dbReference>
<gene>
    <name evidence="2" type="ORF">N7532_008736</name>
</gene>
<reference evidence="2" key="2">
    <citation type="journal article" date="2023" name="IMA Fungus">
        <title>Comparative genomic study of the Penicillium genus elucidates a diverse pangenome and 15 lateral gene transfer events.</title>
        <authorList>
            <person name="Petersen C."/>
            <person name="Sorensen T."/>
            <person name="Nielsen M.R."/>
            <person name="Sondergaard T.E."/>
            <person name="Sorensen J.L."/>
            <person name="Fitzpatrick D.A."/>
            <person name="Frisvad J.C."/>
            <person name="Nielsen K.L."/>
        </authorList>
    </citation>
    <scope>NUCLEOTIDE SEQUENCE</scope>
    <source>
        <strain evidence="2">IBT 30761</strain>
    </source>
</reference>
<accession>A0A9W9EY02</accession>
<keyword evidence="1" id="KW-0732">Signal</keyword>
<dbReference type="Pfam" id="PF04681">
    <property type="entry name" value="Bys1"/>
    <property type="match status" value="1"/>
</dbReference>